<dbReference type="GO" id="GO:0005506">
    <property type="term" value="F:iron ion binding"/>
    <property type="evidence" value="ECO:0007669"/>
    <property type="project" value="UniProtKB-UniRule"/>
</dbReference>
<dbReference type="Pfam" id="PF01979">
    <property type="entry name" value="Amidohydro_1"/>
    <property type="match status" value="1"/>
</dbReference>
<keyword evidence="10" id="KW-1185">Reference proteome</keyword>
<dbReference type="SUPFAM" id="SSF51556">
    <property type="entry name" value="Metallo-dependent hydrolases"/>
    <property type="match status" value="1"/>
</dbReference>
<feature type="binding site" evidence="7">
    <location>
        <position position="309"/>
    </location>
    <ligand>
        <name>Fe(3+)</name>
        <dbReference type="ChEBI" id="CHEBI:29034"/>
    </ligand>
</feature>
<evidence type="ECO:0000256" key="6">
    <source>
        <dbReference type="ARBA" id="ARBA00023004"/>
    </source>
</evidence>
<keyword evidence="7" id="KW-0963">Cytoplasm</keyword>
<dbReference type="AlphaFoldDB" id="A0A1H0I4U8"/>
<evidence type="ECO:0000259" key="8">
    <source>
        <dbReference type="Pfam" id="PF01979"/>
    </source>
</evidence>
<dbReference type="Proteomes" id="UP000198741">
    <property type="component" value="Chromosome I"/>
</dbReference>
<feature type="binding site" evidence="7">
    <location>
        <position position="86"/>
    </location>
    <ligand>
        <name>4-imidazolone-5-propanoate</name>
        <dbReference type="ChEBI" id="CHEBI:77893"/>
    </ligand>
</feature>
<dbReference type="GO" id="GO:0008270">
    <property type="term" value="F:zinc ion binding"/>
    <property type="evidence" value="ECO:0007669"/>
    <property type="project" value="UniProtKB-UniRule"/>
</dbReference>
<dbReference type="PANTHER" id="PTHR42752">
    <property type="entry name" value="IMIDAZOLONEPROPIONASE"/>
    <property type="match status" value="1"/>
</dbReference>
<dbReference type="SUPFAM" id="SSF51338">
    <property type="entry name" value="Composite domain of metallo-dependent hydrolases"/>
    <property type="match status" value="1"/>
</dbReference>
<keyword evidence="4 7" id="KW-0369">Histidine metabolism</keyword>
<dbReference type="STRING" id="1090615.SAMN04515671_0345"/>
<feature type="binding site" evidence="7">
    <location>
        <position position="309"/>
    </location>
    <ligand>
        <name>Zn(2+)</name>
        <dbReference type="ChEBI" id="CHEBI:29105"/>
    </ligand>
</feature>
<dbReference type="NCBIfam" id="TIGR01224">
    <property type="entry name" value="hutI"/>
    <property type="match status" value="1"/>
</dbReference>
<comment type="catalytic activity">
    <reaction evidence="7">
        <text>4-imidazolone-5-propanoate + H2O = N-formimidoyl-L-glutamate</text>
        <dbReference type="Rhea" id="RHEA:23660"/>
        <dbReference type="ChEBI" id="CHEBI:15377"/>
        <dbReference type="ChEBI" id="CHEBI:58928"/>
        <dbReference type="ChEBI" id="CHEBI:77893"/>
        <dbReference type="EC" id="3.5.2.7"/>
    </reaction>
</comment>
<evidence type="ECO:0000256" key="4">
    <source>
        <dbReference type="ARBA" id="ARBA00022808"/>
    </source>
</evidence>
<feature type="binding site" evidence="7">
    <location>
        <position position="77"/>
    </location>
    <ligand>
        <name>Zn(2+)</name>
        <dbReference type="ChEBI" id="CHEBI:29105"/>
    </ligand>
</feature>
<dbReference type="GO" id="GO:0050480">
    <property type="term" value="F:imidazolonepropionase activity"/>
    <property type="evidence" value="ECO:0007669"/>
    <property type="project" value="UniProtKB-UniRule"/>
</dbReference>
<dbReference type="GO" id="GO:0005737">
    <property type="term" value="C:cytoplasm"/>
    <property type="evidence" value="ECO:0007669"/>
    <property type="project" value="UniProtKB-SubCell"/>
</dbReference>
<sequence length="397" mass="40612">MRKSVDTARSTAITGISRLVTNDPGAGPGALGIVEDAAVVIEGDRIVWVGPSSAVPPADIGFDAAGRAVLPGWVDSHSHLLFAGDRSAEFSARMAGQPYAAGGILTTVTATREASTPDLAARLDRRIAEMVAGGTTCIETKTGYGLTTVDEARSASLAAAAGVDVVTFLGAHLTAPEFASDPDSYVDLVCGPMLDAVAPNVQFIDVFCEEGAFDEPRTRRILAAGMRKGLGLKVHGNQLGEGAGVRIAVDCGAVSVDHCTYLSDRDIDLLGGSSTVATLLPVCDLSTRQAPAPGRRLIDAGATVALASNCNPGSCYTPSMALAVALAVIQCGLTADEAVAAATVGGARALARTDVGVVAVGKRADLHVLDAPSHDYLAYRVGLPMTHAVWRAGVRAV</sequence>
<accession>A0A1H0I4U8</accession>
<dbReference type="HAMAP" id="MF_00372">
    <property type="entry name" value="HutI"/>
    <property type="match status" value="1"/>
</dbReference>
<proteinExistence type="inferred from homology"/>
<feature type="binding site" evidence="7">
    <location>
        <position position="172"/>
    </location>
    <ligand>
        <name>4-imidazolone-5-propanoate</name>
        <dbReference type="ChEBI" id="CHEBI:77893"/>
    </ligand>
</feature>
<evidence type="ECO:0000256" key="5">
    <source>
        <dbReference type="ARBA" id="ARBA00022833"/>
    </source>
</evidence>
<feature type="binding site" evidence="7">
    <location>
        <position position="79"/>
    </location>
    <ligand>
        <name>Fe(3+)</name>
        <dbReference type="ChEBI" id="CHEBI:29034"/>
    </ligand>
</feature>
<comment type="subcellular location">
    <subcellularLocation>
        <location evidence="7">Cytoplasm</location>
    </subcellularLocation>
</comment>
<feature type="binding site" evidence="7">
    <location>
        <position position="311"/>
    </location>
    <ligand>
        <name>N-formimidoyl-L-glutamate</name>
        <dbReference type="ChEBI" id="CHEBI:58928"/>
    </ligand>
</feature>
<evidence type="ECO:0000256" key="7">
    <source>
        <dbReference type="HAMAP-Rule" id="MF_00372"/>
    </source>
</evidence>
<dbReference type="EMBL" id="LT629710">
    <property type="protein sequence ID" value="SDO26101.1"/>
    <property type="molecule type" value="Genomic_DNA"/>
</dbReference>
<dbReference type="InterPro" id="IPR032466">
    <property type="entry name" value="Metal_Hydrolase"/>
</dbReference>
<comment type="pathway">
    <text evidence="7">Amino-acid degradation; L-histidine degradation into L-glutamate; N-formimidoyl-L-glutamate from L-histidine: step 3/3.</text>
</comment>
<feature type="binding site" evidence="7">
    <location>
        <position position="144"/>
    </location>
    <ligand>
        <name>4-imidazolone-5-propanoate</name>
        <dbReference type="ChEBI" id="CHEBI:77893"/>
    </ligand>
</feature>
<dbReference type="InterPro" id="IPR006680">
    <property type="entry name" value="Amidohydro-rel"/>
</dbReference>
<feature type="domain" description="Amidohydrolase-related" evidence="8">
    <location>
        <begin position="69"/>
        <end position="375"/>
    </location>
</feature>
<feature type="binding site" evidence="7">
    <location>
        <position position="238"/>
    </location>
    <ligand>
        <name>4-imidazolone-5-propanoate</name>
        <dbReference type="ChEBI" id="CHEBI:77893"/>
    </ligand>
</feature>
<dbReference type="UniPathway" id="UPA00379">
    <property type="reaction ID" value="UER00551"/>
</dbReference>
<keyword evidence="2 7" id="KW-0479">Metal-binding</keyword>
<dbReference type="Gene3D" id="2.30.40.10">
    <property type="entry name" value="Urease, subunit C, domain 1"/>
    <property type="match status" value="1"/>
</dbReference>
<evidence type="ECO:0000313" key="10">
    <source>
        <dbReference type="Proteomes" id="UP000198741"/>
    </source>
</evidence>
<feature type="binding site" evidence="7">
    <location>
        <position position="79"/>
    </location>
    <ligand>
        <name>Zn(2+)</name>
        <dbReference type="ChEBI" id="CHEBI:29105"/>
    </ligand>
</feature>
<protein>
    <recommendedName>
        <fullName evidence="1 7">Imidazolonepropionase</fullName>
        <ecNumber evidence="1 7">3.5.2.7</ecNumber>
    </recommendedName>
    <alternativeName>
        <fullName evidence="7">Imidazolone-5-propionate hydrolase</fullName>
    </alternativeName>
</protein>
<evidence type="ECO:0000313" key="9">
    <source>
        <dbReference type="EMBL" id="SDO26101.1"/>
    </source>
</evidence>
<gene>
    <name evidence="7" type="primary">hutI</name>
    <name evidence="9" type="ORF">SAMN04515671_0345</name>
</gene>
<comment type="cofactor">
    <cofactor evidence="7">
        <name>Zn(2+)</name>
        <dbReference type="ChEBI" id="CHEBI:29105"/>
    </cofactor>
    <cofactor evidence="7">
        <name>Fe(3+)</name>
        <dbReference type="ChEBI" id="CHEBI:29034"/>
    </cofactor>
    <text evidence="7">Binds 1 zinc or iron ion per subunit.</text>
</comment>
<feature type="binding site" evidence="7">
    <location>
        <position position="313"/>
    </location>
    <ligand>
        <name>N-formimidoyl-L-glutamate</name>
        <dbReference type="ChEBI" id="CHEBI:58928"/>
    </ligand>
</feature>
<dbReference type="PANTHER" id="PTHR42752:SF1">
    <property type="entry name" value="IMIDAZOLONEPROPIONASE-RELATED"/>
    <property type="match status" value="1"/>
</dbReference>
<comment type="function">
    <text evidence="7">Catalyzes the hydrolytic cleavage of the carbon-nitrogen bond in imidazolone-5-propanoate to yield N-formimidoyl-L-glutamate. It is the third step in the universal histidine degradation pathway.</text>
</comment>
<feature type="binding site" evidence="7">
    <location>
        <position position="235"/>
    </location>
    <ligand>
        <name>Zn(2+)</name>
        <dbReference type="ChEBI" id="CHEBI:29105"/>
    </ligand>
</feature>
<name>A0A1H0I4U8_9ACTN</name>
<reference evidence="9 10" key="1">
    <citation type="submission" date="2016-10" db="EMBL/GenBank/DDBJ databases">
        <authorList>
            <person name="de Groot N.N."/>
        </authorList>
    </citation>
    <scope>NUCLEOTIDE SEQUENCE [LARGE SCALE GENOMIC DNA]</scope>
    <source>
        <strain evidence="10">P4-7,KCTC 19426,CECT 7604</strain>
    </source>
</reference>
<evidence type="ECO:0000256" key="1">
    <source>
        <dbReference type="ARBA" id="ARBA00012864"/>
    </source>
</evidence>
<feature type="binding site" evidence="7">
    <location>
        <position position="144"/>
    </location>
    <ligand>
        <name>N-formimidoyl-L-glutamate</name>
        <dbReference type="ChEBI" id="CHEBI:58928"/>
    </ligand>
</feature>
<dbReference type="GO" id="GO:0019557">
    <property type="term" value="P:L-histidine catabolic process to glutamate and formate"/>
    <property type="evidence" value="ECO:0007669"/>
    <property type="project" value="UniProtKB-UniPathway"/>
</dbReference>
<organism evidence="9 10">
    <name type="scientific">Nakamurella panacisegetis</name>
    <dbReference type="NCBI Taxonomy" id="1090615"/>
    <lineage>
        <taxon>Bacteria</taxon>
        <taxon>Bacillati</taxon>
        <taxon>Actinomycetota</taxon>
        <taxon>Actinomycetes</taxon>
        <taxon>Nakamurellales</taxon>
        <taxon>Nakamurellaceae</taxon>
        <taxon>Nakamurella</taxon>
    </lineage>
</organism>
<dbReference type="GO" id="GO:0019556">
    <property type="term" value="P:L-histidine catabolic process to glutamate and formamide"/>
    <property type="evidence" value="ECO:0007669"/>
    <property type="project" value="UniProtKB-UniRule"/>
</dbReference>
<dbReference type="InterPro" id="IPR011059">
    <property type="entry name" value="Metal-dep_hydrolase_composite"/>
</dbReference>
<feature type="binding site" evidence="7">
    <location>
        <position position="77"/>
    </location>
    <ligand>
        <name>Fe(3+)</name>
        <dbReference type="ChEBI" id="CHEBI:29034"/>
    </ligand>
</feature>
<comment type="similarity">
    <text evidence="7">Belongs to the metallo-dependent hydrolases superfamily. HutI family.</text>
</comment>
<evidence type="ECO:0000256" key="2">
    <source>
        <dbReference type="ARBA" id="ARBA00022723"/>
    </source>
</evidence>
<keyword evidence="3 7" id="KW-0378">Hydrolase</keyword>
<dbReference type="EC" id="3.5.2.7" evidence="1 7"/>
<feature type="binding site" evidence="7">
    <location>
        <position position="235"/>
    </location>
    <ligand>
        <name>Fe(3+)</name>
        <dbReference type="ChEBI" id="CHEBI:29034"/>
    </ligand>
</feature>
<keyword evidence="5 7" id="KW-0862">Zinc</keyword>
<keyword evidence="6 7" id="KW-0408">Iron</keyword>
<dbReference type="Gene3D" id="3.20.20.140">
    <property type="entry name" value="Metal-dependent hydrolases"/>
    <property type="match status" value="1"/>
</dbReference>
<evidence type="ECO:0000256" key="3">
    <source>
        <dbReference type="ARBA" id="ARBA00022801"/>
    </source>
</evidence>
<feature type="binding site" evidence="7">
    <location>
        <position position="314"/>
    </location>
    <ligand>
        <name>4-imidazolone-5-propanoate</name>
        <dbReference type="ChEBI" id="CHEBI:77893"/>
    </ligand>
</feature>
<dbReference type="InterPro" id="IPR005920">
    <property type="entry name" value="HutI"/>
</dbReference>